<dbReference type="PANTHER" id="PTHR30146">
    <property type="entry name" value="LACI-RELATED TRANSCRIPTIONAL REPRESSOR"/>
    <property type="match status" value="1"/>
</dbReference>
<gene>
    <name evidence="5" type="primary">cytR_3</name>
    <name evidence="5" type="ORF">AGI3411_05313</name>
</gene>
<dbReference type="CDD" id="cd01392">
    <property type="entry name" value="HTH_LacI"/>
    <property type="match status" value="1"/>
</dbReference>
<dbReference type="PANTHER" id="PTHR30146:SF138">
    <property type="entry name" value="TRANSCRIPTIONAL REGULATORY PROTEIN"/>
    <property type="match status" value="1"/>
</dbReference>
<dbReference type="InterPro" id="IPR046335">
    <property type="entry name" value="LacI/GalR-like_sensor"/>
</dbReference>
<reference evidence="5 6" key="1">
    <citation type="submission" date="2018-07" db="EMBL/GenBank/DDBJ databases">
        <authorList>
            <person name="Peeters C."/>
        </authorList>
    </citation>
    <scope>NUCLEOTIDE SEQUENCE [LARGE SCALE GENOMIC DNA]</scope>
    <source>
        <strain evidence="5 6">LMG 3411</strain>
    </source>
</reference>
<dbReference type="RefSeq" id="WP_129530339.1">
    <property type="nucleotide sequence ID" value="NZ_UFQB01000031.1"/>
</dbReference>
<evidence type="ECO:0000256" key="1">
    <source>
        <dbReference type="ARBA" id="ARBA00023015"/>
    </source>
</evidence>
<organism evidence="5 6">
    <name type="scientific">Achromobacter agilis</name>
    <dbReference type="NCBI Taxonomy" id="1353888"/>
    <lineage>
        <taxon>Bacteria</taxon>
        <taxon>Pseudomonadati</taxon>
        <taxon>Pseudomonadota</taxon>
        <taxon>Betaproteobacteria</taxon>
        <taxon>Burkholderiales</taxon>
        <taxon>Alcaligenaceae</taxon>
        <taxon>Achromobacter</taxon>
    </lineage>
</organism>
<keyword evidence="1" id="KW-0805">Transcription regulation</keyword>
<dbReference type="GO" id="GO:0000976">
    <property type="term" value="F:transcription cis-regulatory region binding"/>
    <property type="evidence" value="ECO:0007669"/>
    <property type="project" value="TreeGrafter"/>
</dbReference>
<dbReference type="InterPro" id="IPR010982">
    <property type="entry name" value="Lambda_DNA-bd_dom_sf"/>
</dbReference>
<dbReference type="PROSITE" id="PS50932">
    <property type="entry name" value="HTH_LACI_2"/>
    <property type="match status" value="1"/>
</dbReference>
<dbReference type="EMBL" id="UFQB01000031">
    <property type="protein sequence ID" value="SSW71707.1"/>
    <property type="molecule type" value="Genomic_DNA"/>
</dbReference>
<proteinExistence type="predicted"/>
<keyword evidence="6" id="KW-1185">Reference proteome</keyword>
<keyword evidence="2" id="KW-0238">DNA-binding</keyword>
<evidence type="ECO:0000313" key="5">
    <source>
        <dbReference type="EMBL" id="SSW71707.1"/>
    </source>
</evidence>
<dbReference type="InterPro" id="IPR000843">
    <property type="entry name" value="HTH_LacI"/>
</dbReference>
<dbReference type="SMART" id="SM00354">
    <property type="entry name" value="HTH_LACI"/>
    <property type="match status" value="1"/>
</dbReference>
<name>A0A446CV29_9BURK</name>
<dbReference type="SUPFAM" id="SSF53822">
    <property type="entry name" value="Periplasmic binding protein-like I"/>
    <property type="match status" value="1"/>
</dbReference>
<dbReference type="GO" id="GO:0003700">
    <property type="term" value="F:DNA-binding transcription factor activity"/>
    <property type="evidence" value="ECO:0007669"/>
    <property type="project" value="TreeGrafter"/>
</dbReference>
<dbReference type="Proteomes" id="UP000289184">
    <property type="component" value="Unassembled WGS sequence"/>
</dbReference>
<dbReference type="InterPro" id="IPR028082">
    <property type="entry name" value="Peripla_BP_I"/>
</dbReference>
<accession>A0A446CV29</accession>
<dbReference type="SUPFAM" id="SSF47413">
    <property type="entry name" value="lambda repressor-like DNA-binding domains"/>
    <property type="match status" value="1"/>
</dbReference>
<keyword evidence="3" id="KW-0804">Transcription</keyword>
<dbReference type="Gene3D" id="3.40.50.2300">
    <property type="match status" value="2"/>
</dbReference>
<dbReference type="Gene3D" id="1.10.260.40">
    <property type="entry name" value="lambda repressor-like DNA-binding domains"/>
    <property type="match status" value="1"/>
</dbReference>
<protein>
    <submittedName>
        <fullName evidence="5">HTH-type transcriptional repressor CytR</fullName>
    </submittedName>
</protein>
<sequence>MASRSSPRFSIIEVARKAGVSPATVSRAFNQPDIVHPDTLAHIRNVAKRAGFRPNRVGRSLRSGSTRTIGLILPTLSNPVFAECFEGAERRARESGYSVMLTATGYDPAVESAAVQGLMDHQVDGLILTVADVAKSATLDDLDHAGIPYVLVYNESSAHPYASVDNRAAASDMVAHLAALGHRRIALVTGPLTASDRARRRLVGARACAKRLGLDGIQHLSMNSHTGSDADVLKAALRGKQAPTALFCSNDLLATAVIADLVALGLSVPADISVCGFDGMRFGALLTPPLTTVAQPSDGIGEAACSNLLAQIQGHPPQSDRLPHCIVVGGTAAPVRRKASGAA</sequence>
<evidence type="ECO:0000256" key="3">
    <source>
        <dbReference type="ARBA" id="ARBA00023163"/>
    </source>
</evidence>
<dbReference type="Pfam" id="PF00356">
    <property type="entry name" value="LacI"/>
    <property type="match status" value="1"/>
</dbReference>
<dbReference type="Pfam" id="PF13377">
    <property type="entry name" value="Peripla_BP_3"/>
    <property type="match status" value="1"/>
</dbReference>
<evidence type="ECO:0000256" key="2">
    <source>
        <dbReference type="ARBA" id="ARBA00023125"/>
    </source>
</evidence>
<evidence type="ECO:0000259" key="4">
    <source>
        <dbReference type="PROSITE" id="PS50932"/>
    </source>
</evidence>
<dbReference type="AlphaFoldDB" id="A0A446CV29"/>
<feature type="domain" description="HTH lacI-type" evidence="4">
    <location>
        <begin position="9"/>
        <end position="63"/>
    </location>
</feature>
<dbReference type="OrthoDB" id="8770688at2"/>
<evidence type="ECO:0000313" key="6">
    <source>
        <dbReference type="Proteomes" id="UP000289184"/>
    </source>
</evidence>